<keyword evidence="12" id="KW-1185">Reference proteome</keyword>
<dbReference type="EMBL" id="QRAN01000008">
    <property type="protein sequence ID" value="RLQ22146.1"/>
    <property type="molecule type" value="Genomic_DNA"/>
</dbReference>
<evidence type="ECO:0000256" key="10">
    <source>
        <dbReference type="SAM" id="SignalP"/>
    </source>
</evidence>
<comment type="caution">
    <text evidence="11">The sequence shown here is derived from an EMBL/GenBank/DDBJ whole genome shotgun (WGS) entry which is preliminary data.</text>
</comment>
<dbReference type="Gene3D" id="1.20.1600.10">
    <property type="entry name" value="Outer membrane efflux proteins (OEP)"/>
    <property type="match status" value="1"/>
</dbReference>
<dbReference type="Pfam" id="PF02321">
    <property type="entry name" value="OEP"/>
    <property type="match status" value="2"/>
</dbReference>
<evidence type="ECO:0008006" key="13">
    <source>
        <dbReference type="Google" id="ProtNLM"/>
    </source>
</evidence>
<dbReference type="SUPFAM" id="SSF56954">
    <property type="entry name" value="Outer membrane efflux proteins (OEP)"/>
    <property type="match status" value="1"/>
</dbReference>
<evidence type="ECO:0000256" key="5">
    <source>
        <dbReference type="ARBA" id="ARBA00022692"/>
    </source>
</evidence>
<evidence type="ECO:0000256" key="1">
    <source>
        <dbReference type="ARBA" id="ARBA00004442"/>
    </source>
</evidence>
<feature type="coiled-coil region" evidence="8">
    <location>
        <begin position="154"/>
        <end position="181"/>
    </location>
</feature>
<sequence length="470" mass="51665">MRRTGVTLIALALSLATSSASADSLLDIYELALENDAQLKAEEATYLANREQENLGLSALLPQIGANYSRSGSDTDTDSESLELGEDGIVTVDTTTTNDTISEGFTVSLNQALFDLPAWFSFKSGKELTREAEATFAGNQQNLIVRVVEAYLAVLRAQDNLEASKAQERAFERQLEQTQQRFEVGLIAITDVYEAQAAYDLSQVNRIVDENNVAVALEQLSVLTGQKHENLNLLKAEFDPQAPEPTDRASWVEFALDNNFSLKAAEYREEAARQQAKASALEHAFTVSGNYRYSDNETNGSRTIEPETGFNTSPFNSTDGDYWEVRVDVPLYSGGAISANRRRSAQEFNAARENRINLSRNTVTATRSLHMTVLSDVSRVKARKQSIVSSRSALDATQAGYEVGTRNVVDVLNAQNTLYSAQRDYANSRYDFIVNLLRLKEQAGLLSPEDVINLDSNMVTPPPPAATGSK</sequence>
<evidence type="ECO:0000256" key="4">
    <source>
        <dbReference type="ARBA" id="ARBA00022452"/>
    </source>
</evidence>
<dbReference type="GO" id="GO:0009279">
    <property type="term" value="C:cell outer membrane"/>
    <property type="evidence" value="ECO:0007669"/>
    <property type="project" value="UniProtKB-SubCell"/>
</dbReference>
<keyword evidence="7" id="KW-0998">Cell outer membrane</keyword>
<dbReference type="GO" id="GO:0015562">
    <property type="term" value="F:efflux transmembrane transporter activity"/>
    <property type="evidence" value="ECO:0007669"/>
    <property type="project" value="InterPro"/>
</dbReference>
<evidence type="ECO:0000313" key="12">
    <source>
        <dbReference type="Proteomes" id="UP000265509"/>
    </source>
</evidence>
<dbReference type="OrthoDB" id="9813458at2"/>
<keyword evidence="6" id="KW-0472">Membrane</keyword>
<keyword evidence="5" id="KW-0812">Transmembrane</keyword>
<dbReference type="GO" id="GO:1990281">
    <property type="term" value="C:efflux pump complex"/>
    <property type="evidence" value="ECO:0007669"/>
    <property type="project" value="TreeGrafter"/>
</dbReference>
<dbReference type="PANTHER" id="PTHR30026">
    <property type="entry name" value="OUTER MEMBRANE PROTEIN TOLC"/>
    <property type="match status" value="1"/>
</dbReference>
<protein>
    <recommendedName>
        <fullName evidence="13">Outer membrane protein</fullName>
    </recommendedName>
</protein>
<dbReference type="InterPro" id="IPR051906">
    <property type="entry name" value="TolC-like"/>
</dbReference>
<evidence type="ECO:0000256" key="6">
    <source>
        <dbReference type="ARBA" id="ARBA00023136"/>
    </source>
</evidence>
<keyword evidence="3" id="KW-0813">Transport</keyword>
<proteinExistence type="inferred from homology"/>
<dbReference type="PANTHER" id="PTHR30026:SF20">
    <property type="entry name" value="OUTER MEMBRANE PROTEIN TOLC"/>
    <property type="match status" value="1"/>
</dbReference>
<evidence type="ECO:0000256" key="3">
    <source>
        <dbReference type="ARBA" id="ARBA00022448"/>
    </source>
</evidence>
<dbReference type="RefSeq" id="WP_117953988.1">
    <property type="nucleotide sequence ID" value="NZ_QRAN01000008.1"/>
</dbReference>
<reference evidence="11 12" key="1">
    <citation type="submission" date="2018-07" db="EMBL/GenBank/DDBJ databases">
        <title>Halioglobus sp. genome submission.</title>
        <authorList>
            <person name="Ye M.-Q."/>
            <person name="Du Z.-J."/>
        </authorList>
    </citation>
    <scope>NUCLEOTIDE SEQUENCE [LARGE SCALE GENOMIC DNA]</scope>
    <source>
        <strain evidence="11 12">U0301</strain>
    </source>
</reference>
<name>A0A3L7DY79_9GAMM</name>
<keyword evidence="8" id="KW-0175">Coiled coil</keyword>
<feature type="signal peptide" evidence="10">
    <location>
        <begin position="1"/>
        <end position="22"/>
    </location>
</feature>
<evidence type="ECO:0000256" key="2">
    <source>
        <dbReference type="ARBA" id="ARBA00007613"/>
    </source>
</evidence>
<comment type="subcellular location">
    <subcellularLocation>
        <location evidence="1">Cell outer membrane</location>
    </subcellularLocation>
</comment>
<evidence type="ECO:0000313" key="11">
    <source>
        <dbReference type="EMBL" id="RLQ22146.1"/>
    </source>
</evidence>
<dbReference type="GO" id="GO:0015288">
    <property type="term" value="F:porin activity"/>
    <property type="evidence" value="ECO:0007669"/>
    <property type="project" value="TreeGrafter"/>
</dbReference>
<dbReference type="AlphaFoldDB" id="A0A3L7DY79"/>
<accession>A0A3L7DY79</accession>
<dbReference type="Proteomes" id="UP000265509">
    <property type="component" value="Unassembled WGS sequence"/>
</dbReference>
<evidence type="ECO:0000256" key="8">
    <source>
        <dbReference type="SAM" id="Coils"/>
    </source>
</evidence>
<gene>
    <name evidence="11" type="ORF">DWB85_09435</name>
</gene>
<dbReference type="NCBIfam" id="TIGR01844">
    <property type="entry name" value="type_I_sec_TolC"/>
    <property type="match status" value="1"/>
</dbReference>
<keyword evidence="4" id="KW-1134">Transmembrane beta strand</keyword>
<evidence type="ECO:0000256" key="7">
    <source>
        <dbReference type="ARBA" id="ARBA00023237"/>
    </source>
</evidence>
<feature type="chain" id="PRO_5018075583" description="Outer membrane protein" evidence="10">
    <location>
        <begin position="23"/>
        <end position="470"/>
    </location>
</feature>
<feature type="region of interest" description="Disordered" evidence="9">
    <location>
        <begin position="296"/>
        <end position="315"/>
    </location>
</feature>
<comment type="similarity">
    <text evidence="2">Belongs to the outer membrane factor (OMF) (TC 1.B.17) family.</text>
</comment>
<dbReference type="InterPro" id="IPR010130">
    <property type="entry name" value="T1SS_OMP_TolC"/>
</dbReference>
<organism evidence="11 12">
    <name type="scientific">Seongchinamella sediminis</name>
    <dbReference type="NCBI Taxonomy" id="2283635"/>
    <lineage>
        <taxon>Bacteria</taxon>
        <taxon>Pseudomonadati</taxon>
        <taxon>Pseudomonadota</taxon>
        <taxon>Gammaproteobacteria</taxon>
        <taxon>Cellvibrionales</taxon>
        <taxon>Halieaceae</taxon>
        <taxon>Seongchinamella</taxon>
    </lineage>
</organism>
<dbReference type="InterPro" id="IPR003423">
    <property type="entry name" value="OMP_efflux"/>
</dbReference>
<evidence type="ECO:0000256" key="9">
    <source>
        <dbReference type="SAM" id="MobiDB-lite"/>
    </source>
</evidence>
<keyword evidence="10" id="KW-0732">Signal</keyword>